<protein>
    <submittedName>
        <fullName evidence="1">Uncharacterized protein</fullName>
    </submittedName>
</protein>
<dbReference type="RefSeq" id="WP_087158583.1">
    <property type="nucleotide sequence ID" value="NZ_NFKM01000009.1"/>
</dbReference>
<gene>
    <name evidence="1" type="ORF">B5F14_05490</name>
</gene>
<sequence>MNKQFTEIIDIAKQSFHDHDEKDMKINYILSRKGGENSPSYLCLASSRSDPDEIRCITMDNDNQINYQNVPDWDFNIDDYLLSDLEDGYQIEYMTLEDHYNIWCAIEEWKDDIQHQDGLYSYLDHCKKNGITPEAISLLGLENVDITNLYQERNENYKIIGETKVGDQSIVIAHNPKSPSPFVTWKTTPTRTRGFDIGHYYSRFKDAYEDYKKRCNEMMEDHLNIQYRKIKPKNKEHVR</sequence>
<accession>A0A1Y4LVA9</accession>
<comment type="caution">
    <text evidence="1">The sequence shown here is derived from an EMBL/GenBank/DDBJ whole genome shotgun (WGS) entry which is preliminary data.</text>
</comment>
<keyword evidence="2" id="KW-1185">Reference proteome</keyword>
<proteinExistence type="predicted"/>
<evidence type="ECO:0000313" key="1">
    <source>
        <dbReference type="EMBL" id="OUP60564.1"/>
    </source>
</evidence>
<evidence type="ECO:0000313" key="2">
    <source>
        <dbReference type="Proteomes" id="UP000195447"/>
    </source>
</evidence>
<dbReference type="Proteomes" id="UP000195447">
    <property type="component" value="Unassembled WGS sequence"/>
</dbReference>
<dbReference type="EMBL" id="NFKM01000009">
    <property type="protein sequence ID" value="OUP60564.1"/>
    <property type="molecule type" value="Genomic_DNA"/>
</dbReference>
<dbReference type="AlphaFoldDB" id="A0A1Y4LVA9"/>
<reference evidence="2" key="1">
    <citation type="submission" date="2017-04" db="EMBL/GenBank/DDBJ databases">
        <title>Function of individual gut microbiota members based on whole genome sequencing of pure cultures obtained from chicken caecum.</title>
        <authorList>
            <person name="Medvecky M."/>
            <person name="Cejkova D."/>
            <person name="Polansky O."/>
            <person name="Karasova D."/>
            <person name="Kubasova T."/>
            <person name="Cizek A."/>
            <person name="Rychlik I."/>
        </authorList>
    </citation>
    <scope>NUCLEOTIDE SEQUENCE [LARGE SCALE GENOMIC DNA]</scope>
    <source>
        <strain evidence="2">An178</strain>
    </source>
</reference>
<organism evidence="1 2">
    <name type="scientific">Faecalitalea cylindroides</name>
    <dbReference type="NCBI Taxonomy" id="39483"/>
    <lineage>
        <taxon>Bacteria</taxon>
        <taxon>Bacillati</taxon>
        <taxon>Bacillota</taxon>
        <taxon>Erysipelotrichia</taxon>
        <taxon>Erysipelotrichales</taxon>
        <taxon>Erysipelotrichaceae</taxon>
        <taxon>Faecalitalea</taxon>
    </lineage>
</organism>
<name>A0A1Y4LVA9_9FIRM</name>